<dbReference type="OrthoDB" id="2167693at2759"/>
<name>A0A1Y1VET0_9FUNG</name>
<dbReference type="Proteomes" id="UP000193719">
    <property type="component" value="Unassembled WGS sequence"/>
</dbReference>
<dbReference type="AlphaFoldDB" id="A0A1Y1VET0"/>
<sequence length="269" mass="31751">MEKKSPKGEELVKIINYNCNRISYYNRLLSLCKSDNEFESMINNISIKEIKDDKKNNAYYLKCKNDDKFIVVGSFKSDSDLTMHDLSDLAIPMTHYHVSKNNFIQDNFFHKITDEENISTLKLIQQLKLIDEKIKNLISEYIKNIDDTSPIANLIKKNNVKYDQNWKYNGIINKINDIEYINFHYFKKSFNKRTKIGTNIYYDNTYSKEIDELLSKNTDFCIYGNIYPIIKINHVVVNEKNDNGKKIVCFTCKAYFNDINFSSIYCNNK</sequence>
<protein>
    <submittedName>
        <fullName evidence="1">Uncharacterized protein</fullName>
    </submittedName>
</protein>
<dbReference type="EMBL" id="MCFH01000012">
    <property type="protein sequence ID" value="ORX53733.1"/>
    <property type="molecule type" value="Genomic_DNA"/>
</dbReference>
<gene>
    <name evidence="1" type="ORF">BCR36DRAFT_348623</name>
</gene>
<evidence type="ECO:0000313" key="1">
    <source>
        <dbReference type="EMBL" id="ORX53733.1"/>
    </source>
</evidence>
<reference evidence="1 2" key="1">
    <citation type="submission" date="2016-08" db="EMBL/GenBank/DDBJ databases">
        <title>Genomes of anaerobic fungi encode conserved fungal cellulosomes for biomass hydrolysis.</title>
        <authorList>
            <consortium name="DOE Joint Genome Institute"/>
            <person name="Haitjema C.H."/>
            <person name="Gilmore S.P."/>
            <person name="Henske J.K."/>
            <person name="Solomon K.V."/>
            <person name="De Groot R."/>
            <person name="Kuo A."/>
            <person name="Mondo S.J."/>
            <person name="Salamov A.A."/>
            <person name="Labutti K."/>
            <person name="Zhao Z."/>
            <person name="Chiniquy J."/>
            <person name="Barry K."/>
            <person name="Brewer H.M."/>
            <person name="Purvine S.O."/>
            <person name="Wright A.T."/>
            <person name="Boxma B."/>
            <person name="Van Alen T."/>
            <person name="Hackstein J.H."/>
            <person name="Baker S.E."/>
            <person name="Grigoriev I.V."/>
            <person name="O'Malley M.A."/>
        </authorList>
    </citation>
    <scope>NUCLEOTIDE SEQUENCE [LARGE SCALE GENOMIC DNA]</scope>
    <source>
        <strain evidence="2">finn</strain>
    </source>
</reference>
<reference evidence="1 2" key="2">
    <citation type="submission" date="2016-08" db="EMBL/GenBank/DDBJ databases">
        <title>Pervasive Adenine N6-methylation of Active Genes in Fungi.</title>
        <authorList>
            <consortium name="DOE Joint Genome Institute"/>
            <person name="Mondo S.J."/>
            <person name="Dannebaum R.O."/>
            <person name="Kuo R.C."/>
            <person name="Labutti K."/>
            <person name="Haridas S."/>
            <person name="Kuo A."/>
            <person name="Salamov A."/>
            <person name="Ahrendt S.R."/>
            <person name="Lipzen A."/>
            <person name="Sullivan W."/>
            <person name="Andreopoulos W.B."/>
            <person name="Clum A."/>
            <person name="Lindquist E."/>
            <person name="Daum C."/>
            <person name="Ramamoorthy G.K."/>
            <person name="Gryganskyi A."/>
            <person name="Culley D."/>
            <person name="Magnuson J.K."/>
            <person name="James T.Y."/>
            <person name="O'Malley M.A."/>
            <person name="Stajich J.E."/>
            <person name="Spatafora J.W."/>
            <person name="Visel A."/>
            <person name="Grigoriev I.V."/>
        </authorList>
    </citation>
    <scope>NUCLEOTIDE SEQUENCE [LARGE SCALE GENOMIC DNA]</scope>
    <source>
        <strain evidence="2">finn</strain>
    </source>
</reference>
<proteinExistence type="predicted"/>
<keyword evidence="2" id="KW-1185">Reference proteome</keyword>
<accession>A0A1Y1VET0</accession>
<organism evidence="1 2">
    <name type="scientific">Piromyces finnis</name>
    <dbReference type="NCBI Taxonomy" id="1754191"/>
    <lineage>
        <taxon>Eukaryota</taxon>
        <taxon>Fungi</taxon>
        <taxon>Fungi incertae sedis</taxon>
        <taxon>Chytridiomycota</taxon>
        <taxon>Chytridiomycota incertae sedis</taxon>
        <taxon>Neocallimastigomycetes</taxon>
        <taxon>Neocallimastigales</taxon>
        <taxon>Neocallimastigaceae</taxon>
        <taxon>Piromyces</taxon>
    </lineage>
</organism>
<comment type="caution">
    <text evidence="1">The sequence shown here is derived from an EMBL/GenBank/DDBJ whole genome shotgun (WGS) entry which is preliminary data.</text>
</comment>
<evidence type="ECO:0000313" key="2">
    <source>
        <dbReference type="Proteomes" id="UP000193719"/>
    </source>
</evidence>